<reference evidence="2" key="3">
    <citation type="submission" date="2022-06" db="UniProtKB">
        <authorList>
            <consortium name="EnsemblPlants"/>
        </authorList>
    </citation>
    <scope>IDENTIFICATION</scope>
</reference>
<evidence type="ECO:0000313" key="2">
    <source>
        <dbReference type="EnsemblPlants" id="TuG1812G0200000430.01.T01.cds329820"/>
    </source>
</evidence>
<feature type="compositionally biased region" description="Basic and acidic residues" evidence="1">
    <location>
        <begin position="106"/>
        <end position="117"/>
    </location>
</feature>
<evidence type="ECO:0000313" key="3">
    <source>
        <dbReference type="Proteomes" id="UP000015106"/>
    </source>
</evidence>
<dbReference type="Proteomes" id="UP000015106">
    <property type="component" value="Chromosome 2"/>
</dbReference>
<evidence type="ECO:0000256" key="1">
    <source>
        <dbReference type="SAM" id="MobiDB-lite"/>
    </source>
</evidence>
<name>A0A8R7TC35_TRIUA</name>
<feature type="region of interest" description="Disordered" evidence="1">
    <location>
        <begin position="64"/>
        <end position="139"/>
    </location>
</feature>
<dbReference type="EnsemblPlants" id="TuG1812G0200000430.01.T01">
    <property type="protein sequence ID" value="TuG1812G0200000430.01.T01.cds329820"/>
    <property type="gene ID" value="TuG1812G0200000430.01"/>
</dbReference>
<protein>
    <submittedName>
        <fullName evidence="2">Uncharacterized protein</fullName>
    </submittedName>
</protein>
<dbReference type="AlphaFoldDB" id="A0A8R7TC35"/>
<dbReference type="Gramene" id="TuG1812G0200000430.01.T01">
    <property type="protein sequence ID" value="TuG1812G0200000430.01.T01.cds329820"/>
    <property type="gene ID" value="TuG1812G0200000430.01"/>
</dbReference>
<keyword evidence="3" id="KW-1185">Reference proteome</keyword>
<reference evidence="2" key="2">
    <citation type="submission" date="2018-03" db="EMBL/GenBank/DDBJ databases">
        <title>The Triticum urartu genome reveals the dynamic nature of wheat genome evolution.</title>
        <authorList>
            <person name="Ling H."/>
            <person name="Ma B."/>
            <person name="Shi X."/>
            <person name="Liu H."/>
            <person name="Dong L."/>
            <person name="Sun H."/>
            <person name="Cao Y."/>
            <person name="Gao Q."/>
            <person name="Zheng S."/>
            <person name="Li Y."/>
            <person name="Yu Y."/>
            <person name="Du H."/>
            <person name="Qi M."/>
            <person name="Li Y."/>
            <person name="Yu H."/>
            <person name="Cui Y."/>
            <person name="Wang N."/>
            <person name="Chen C."/>
            <person name="Wu H."/>
            <person name="Zhao Y."/>
            <person name="Zhang J."/>
            <person name="Li Y."/>
            <person name="Zhou W."/>
            <person name="Zhang B."/>
            <person name="Hu W."/>
            <person name="Eijk M."/>
            <person name="Tang J."/>
            <person name="Witsenboer H."/>
            <person name="Zhao S."/>
            <person name="Li Z."/>
            <person name="Zhang A."/>
            <person name="Wang D."/>
            <person name="Liang C."/>
        </authorList>
    </citation>
    <scope>NUCLEOTIDE SEQUENCE [LARGE SCALE GENOMIC DNA]</scope>
    <source>
        <strain evidence="2">cv. G1812</strain>
    </source>
</reference>
<reference evidence="3" key="1">
    <citation type="journal article" date="2013" name="Nature">
        <title>Draft genome of the wheat A-genome progenitor Triticum urartu.</title>
        <authorList>
            <person name="Ling H.Q."/>
            <person name="Zhao S."/>
            <person name="Liu D."/>
            <person name="Wang J."/>
            <person name="Sun H."/>
            <person name="Zhang C."/>
            <person name="Fan H."/>
            <person name="Li D."/>
            <person name="Dong L."/>
            <person name="Tao Y."/>
            <person name="Gao C."/>
            <person name="Wu H."/>
            <person name="Li Y."/>
            <person name="Cui Y."/>
            <person name="Guo X."/>
            <person name="Zheng S."/>
            <person name="Wang B."/>
            <person name="Yu K."/>
            <person name="Liang Q."/>
            <person name="Yang W."/>
            <person name="Lou X."/>
            <person name="Chen J."/>
            <person name="Feng M."/>
            <person name="Jian J."/>
            <person name="Zhang X."/>
            <person name="Luo G."/>
            <person name="Jiang Y."/>
            <person name="Liu J."/>
            <person name="Wang Z."/>
            <person name="Sha Y."/>
            <person name="Zhang B."/>
            <person name="Wu H."/>
            <person name="Tang D."/>
            <person name="Shen Q."/>
            <person name="Xue P."/>
            <person name="Zou S."/>
            <person name="Wang X."/>
            <person name="Liu X."/>
            <person name="Wang F."/>
            <person name="Yang Y."/>
            <person name="An X."/>
            <person name="Dong Z."/>
            <person name="Zhang K."/>
            <person name="Zhang X."/>
            <person name="Luo M.C."/>
            <person name="Dvorak J."/>
            <person name="Tong Y."/>
            <person name="Wang J."/>
            <person name="Yang H."/>
            <person name="Li Z."/>
            <person name="Wang D."/>
            <person name="Zhang A."/>
            <person name="Wang J."/>
        </authorList>
    </citation>
    <scope>NUCLEOTIDE SEQUENCE</scope>
    <source>
        <strain evidence="3">cv. G1812</strain>
    </source>
</reference>
<accession>A0A8R7TC35</accession>
<sequence>MVVDELDVVMSEEAPGSASALEEHLNIQDAVSGLIAESEGVAAVVEESDASDYSKAVDELDVRASEAAPGISNGEEISEDLDTPSQPAEQREQDVESSEPENNHGSGKEGQEPHLGLESDSSVSIARLPGQNLKACSSR</sequence>
<organism evidence="2 3">
    <name type="scientific">Triticum urartu</name>
    <name type="common">Red wild einkorn</name>
    <name type="synonym">Crithodium urartu</name>
    <dbReference type="NCBI Taxonomy" id="4572"/>
    <lineage>
        <taxon>Eukaryota</taxon>
        <taxon>Viridiplantae</taxon>
        <taxon>Streptophyta</taxon>
        <taxon>Embryophyta</taxon>
        <taxon>Tracheophyta</taxon>
        <taxon>Spermatophyta</taxon>
        <taxon>Magnoliopsida</taxon>
        <taxon>Liliopsida</taxon>
        <taxon>Poales</taxon>
        <taxon>Poaceae</taxon>
        <taxon>BOP clade</taxon>
        <taxon>Pooideae</taxon>
        <taxon>Triticodae</taxon>
        <taxon>Triticeae</taxon>
        <taxon>Triticinae</taxon>
        <taxon>Triticum</taxon>
    </lineage>
</organism>
<proteinExistence type="predicted"/>